<dbReference type="RefSeq" id="WP_189132616.1">
    <property type="nucleotide sequence ID" value="NZ_BMMS01000014.1"/>
</dbReference>
<dbReference type="Proteomes" id="UP000641932">
    <property type="component" value="Unassembled WGS sequence"/>
</dbReference>
<dbReference type="InterPro" id="IPR003439">
    <property type="entry name" value="ABC_transporter-like_ATP-bd"/>
</dbReference>
<keyword evidence="2 8" id="KW-0812">Transmembrane</keyword>
<dbReference type="SUPFAM" id="SSF90123">
    <property type="entry name" value="ABC transporter transmembrane region"/>
    <property type="match status" value="1"/>
</dbReference>
<comment type="caution">
    <text evidence="11">The sequence shown here is derived from an EMBL/GenBank/DDBJ whole genome shotgun (WGS) entry which is preliminary data.</text>
</comment>
<protein>
    <submittedName>
        <fullName evidence="11">Multidrug ABC transporter permease</fullName>
    </submittedName>
</protein>
<dbReference type="PANTHER" id="PTHR43394:SF1">
    <property type="entry name" value="ATP-BINDING CASSETTE SUB-FAMILY B MEMBER 10, MITOCHONDRIAL"/>
    <property type="match status" value="1"/>
</dbReference>
<keyword evidence="4" id="KW-0067">ATP-binding</keyword>
<reference evidence="11" key="1">
    <citation type="journal article" date="2014" name="Int. J. Syst. Evol. Microbiol.">
        <title>Complete genome sequence of Corynebacterium casei LMG S-19264T (=DSM 44701T), isolated from a smear-ripened cheese.</title>
        <authorList>
            <consortium name="US DOE Joint Genome Institute (JGI-PGF)"/>
            <person name="Walter F."/>
            <person name="Albersmeier A."/>
            <person name="Kalinowski J."/>
            <person name="Ruckert C."/>
        </authorList>
    </citation>
    <scope>NUCLEOTIDE SEQUENCE</scope>
    <source>
        <strain evidence="11">CGMCC 4.7201</strain>
    </source>
</reference>
<gene>
    <name evidence="11" type="ORF">GCM10012280_34920</name>
</gene>
<dbReference type="GO" id="GO:0005886">
    <property type="term" value="C:plasma membrane"/>
    <property type="evidence" value="ECO:0007669"/>
    <property type="project" value="UniProtKB-SubCell"/>
</dbReference>
<dbReference type="Pfam" id="PF00005">
    <property type="entry name" value="ABC_tran"/>
    <property type="match status" value="1"/>
</dbReference>
<evidence type="ECO:0000256" key="6">
    <source>
        <dbReference type="ARBA" id="ARBA00023136"/>
    </source>
</evidence>
<evidence type="ECO:0000256" key="5">
    <source>
        <dbReference type="ARBA" id="ARBA00022989"/>
    </source>
</evidence>
<feature type="domain" description="ABC transmembrane type-1" evidence="10">
    <location>
        <begin position="83"/>
        <end position="363"/>
    </location>
</feature>
<dbReference type="Gene3D" id="1.20.1560.10">
    <property type="entry name" value="ABC transporter type 1, transmembrane domain"/>
    <property type="match status" value="1"/>
</dbReference>
<evidence type="ECO:0000313" key="11">
    <source>
        <dbReference type="EMBL" id="GGO90123.1"/>
    </source>
</evidence>
<feature type="transmembrane region" description="Helical" evidence="8">
    <location>
        <begin position="306"/>
        <end position="328"/>
    </location>
</feature>
<accession>A0A917ZT38</accession>
<feature type="transmembrane region" description="Helical" evidence="8">
    <location>
        <begin position="217"/>
        <end position="237"/>
    </location>
</feature>
<dbReference type="InterPro" id="IPR039421">
    <property type="entry name" value="Type_1_exporter"/>
</dbReference>
<evidence type="ECO:0000256" key="2">
    <source>
        <dbReference type="ARBA" id="ARBA00022692"/>
    </source>
</evidence>
<evidence type="ECO:0000256" key="3">
    <source>
        <dbReference type="ARBA" id="ARBA00022741"/>
    </source>
</evidence>
<dbReference type="EMBL" id="BMMS01000014">
    <property type="protein sequence ID" value="GGO90123.1"/>
    <property type="molecule type" value="Genomic_DNA"/>
</dbReference>
<evidence type="ECO:0000256" key="7">
    <source>
        <dbReference type="SAM" id="MobiDB-lite"/>
    </source>
</evidence>
<dbReference type="SMART" id="SM00382">
    <property type="entry name" value="AAA"/>
    <property type="match status" value="1"/>
</dbReference>
<dbReference type="PROSITE" id="PS50893">
    <property type="entry name" value="ABC_TRANSPORTER_2"/>
    <property type="match status" value="1"/>
</dbReference>
<evidence type="ECO:0000256" key="8">
    <source>
        <dbReference type="SAM" id="Phobius"/>
    </source>
</evidence>
<name>A0A917ZT38_9ACTN</name>
<feature type="domain" description="ABC transporter" evidence="9">
    <location>
        <begin position="397"/>
        <end position="638"/>
    </location>
</feature>
<evidence type="ECO:0000313" key="12">
    <source>
        <dbReference type="Proteomes" id="UP000641932"/>
    </source>
</evidence>
<dbReference type="GO" id="GO:0015421">
    <property type="term" value="F:ABC-type oligopeptide transporter activity"/>
    <property type="evidence" value="ECO:0007669"/>
    <property type="project" value="TreeGrafter"/>
</dbReference>
<dbReference type="InterPro" id="IPR003593">
    <property type="entry name" value="AAA+_ATPase"/>
</dbReference>
<organism evidence="11 12">
    <name type="scientific">Wenjunlia tyrosinilytica</name>
    <dbReference type="NCBI Taxonomy" id="1544741"/>
    <lineage>
        <taxon>Bacteria</taxon>
        <taxon>Bacillati</taxon>
        <taxon>Actinomycetota</taxon>
        <taxon>Actinomycetes</taxon>
        <taxon>Kitasatosporales</taxon>
        <taxon>Streptomycetaceae</taxon>
        <taxon>Wenjunlia</taxon>
    </lineage>
</organism>
<dbReference type="AlphaFoldDB" id="A0A917ZT38"/>
<keyword evidence="3" id="KW-0547">Nucleotide-binding</keyword>
<keyword evidence="12" id="KW-1185">Reference proteome</keyword>
<proteinExistence type="predicted"/>
<sequence length="675" mass="72186">MPNPLSQWLRRPKPVEPAVSDSERELFGGPLRYDMGWNDHEYASLDLTMASAIRSLPQLVSSTVRLAWNADRHALVTVGAAEIGQGVTGALNLLAVNAALQAILAGGGAAARLHAALPALIAASVIAVIGAVLASRSTAAAGRLEPKVERLATERYLEGAVRVELEAVEDGDFRRLIDIAQYGSSSARRMIGACVAAVNGILALVAAAGVLTVLHPVLLPMLVLIAAPRGWGAMRVAQRRYVSMMQWVEHVRAGRLLGSMLTSRTAAPEVRVHGAGPYVLRHYRQMAETAEAEQTRLARQKAATELLAAAMSGVAALATYAALGGLILTGHMELAVAGTAVLAIRSGSGSLGALVMNINDLHEESLYVRDLDRFLDEARHRAIPDSGLDLPARPSVVALEQVTFRYPDRATAAVEDVSLSIPTGQVVALVGENGSGKSTLAKLLAGLYLPDKGRIRWDGVDLAHADRGQVFDHVSLLTQDFEHWPFTAAANIRVGRPSRPAGPDELHRAAAYSGADEVIADLPHGMETLLARMFRGASELSGGQWQKIGLARTRYRHATVVIVDEPTSALDPAAEIACFEKIRALAEPGRAVVLVTHRMAAVRRADAIYVLHHGRLVEHGTHDELVARGGRYASMYRMQADQYATRPADAANVIPRPVSPEERATGLQPAREPEA</sequence>
<feature type="transmembrane region" description="Helical" evidence="8">
    <location>
        <begin position="190"/>
        <end position="211"/>
    </location>
</feature>
<comment type="subcellular location">
    <subcellularLocation>
        <location evidence="1">Cell membrane</location>
        <topology evidence="1">Multi-pass membrane protein</topology>
    </subcellularLocation>
</comment>
<dbReference type="PANTHER" id="PTHR43394">
    <property type="entry name" value="ATP-DEPENDENT PERMEASE MDL1, MITOCHONDRIAL"/>
    <property type="match status" value="1"/>
</dbReference>
<dbReference type="InterPro" id="IPR011527">
    <property type="entry name" value="ABC1_TM_dom"/>
</dbReference>
<keyword evidence="6 8" id="KW-0472">Membrane</keyword>
<dbReference type="SUPFAM" id="SSF52540">
    <property type="entry name" value="P-loop containing nucleoside triphosphate hydrolases"/>
    <property type="match status" value="1"/>
</dbReference>
<evidence type="ECO:0000259" key="9">
    <source>
        <dbReference type="PROSITE" id="PS50893"/>
    </source>
</evidence>
<keyword evidence="5 8" id="KW-1133">Transmembrane helix</keyword>
<dbReference type="Gene3D" id="3.40.50.300">
    <property type="entry name" value="P-loop containing nucleotide triphosphate hydrolases"/>
    <property type="match status" value="1"/>
</dbReference>
<dbReference type="GO" id="GO:0005524">
    <property type="term" value="F:ATP binding"/>
    <property type="evidence" value="ECO:0007669"/>
    <property type="project" value="UniProtKB-KW"/>
</dbReference>
<dbReference type="InterPro" id="IPR027417">
    <property type="entry name" value="P-loop_NTPase"/>
</dbReference>
<feature type="transmembrane region" description="Helical" evidence="8">
    <location>
        <begin position="115"/>
        <end position="134"/>
    </location>
</feature>
<dbReference type="GO" id="GO:0016887">
    <property type="term" value="F:ATP hydrolysis activity"/>
    <property type="evidence" value="ECO:0007669"/>
    <property type="project" value="InterPro"/>
</dbReference>
<dbReference type="PROSITE" id="PS50929">
    <property type="entry name" value="ABC_TM1F"/>
    <property type="match status" value="1"/>
</dbReference>
<feature type="region of interest" description="Disordered" evidence="7">
    <location>
        <begin position="653"/>
        <end position="675"/>
    </location>
</feature>
<reference evidence="11" key="2">
    <citation type="submission" date="2020-09" db="EMBL/GenBank/DDBJ databases">
        <authorList>
            <person name="Sun Q."/>
            <person name="Zhou Y."/>
        </authorList>
    </citation>
    <scope>NUCLEOTIDE SEQUENCE</scope>
    <source>
        <strain evidence="11">CGMCC 4.7201</strain>
    </source>
</reference>
<evidence type="ECO:0000259" key="10">
    <source>
        <dbReference type="PROSITE" id="PS50929"/>
    </source>
</evidence>
<evidence type="ECO:0000256" key="4">
    <source>
        <dbReference type="ARBA" id="ARBA00022840"/>
    </source>
</evidence>
<evidence type="ECO:0000256" key="1">
    <source>
        <dbReference type="ARBA" id="ARBA00004651"/>
    </source>
</evidence>
<dbReference type="CDD" id="cd03228">
    <property type="entry name" value="ABCC_MRP_Like"/>
    <property type="match status" value="1"/>
</dbReference>
<dbReference type="InterPro" id="IPR036640">
    <property type="entry name" value="ABC1_TM_sf"/>
</dbReference>